<reference evidence="3 4" key="1">
    <citation type="submission" date="2020-07" db="EMBL/GenBank/DDBJ databases">
        <title>Halomonas sp. QX-2 draft genome sequence.</title>
        <authorList>
            <person name="Qiu X."/>
        </authorList>
    </citation>
    <scope>NUCLEOTIDE SEQUENCE [LARGE SCALE GENOMIC DNA]</scope>
    <source>
        <strain evidence="3 4">QX-2</strain>
    </source>
</reference>
<evidence type="ECO:0000313" key="4">
    <source>
        <dbReference type="Proteomes" id="UP000520876"/>
    </source>
</evidence>
<feature type="region of interest" description="Disordered" evidence="1">
    <location>
        <begin position="151"/>
        <end position="185"/>
    </location>
</feature>
<dbReference type="RefSeq" id="WP_180094491.1">
    <property type="nucleotide sequence ID" value="NZ_JACCGK010000016.1"/>
</dbReference>
<accession>A0A7Z0NB40</accession>
<feature type="compositionally biased region" description="Basic and acidic residues" evidence="1">
    <location>
        <begin position="61"/>
        <end position="70"/>
    </location>
</feature>
<feature type="region of interest" description="Disordered" evidence="1">
    <location>
        <begin position="254"/>
        <end position="285"/>
    </location>
</feature>
<organism evidence="3 4">
    <name type="scientific">Vreelandella sedimenti</name>
    <dbReference type="NCBI Taxonomy" id="2729618"/>
    <lineage>
        <taxon>Bacteria</taxon>
        <taxon>Pseudomonadati</taxon>
        <taxon>Pseudomonadota</taxon>
        <taxon>Gammaproteobacteria</taxon>
        <taxon>Oceanospirillales</taxon>
        <taxon>Halomonadaceae</taxon>
        <taxon>Vreelandella</taxon>
    </lineage>
</organism>
<name>A0A7Z0NB40_9GAMM</name>
<dbReference type="Pfam" id="PF11500">
    <property type="entry name" value="Cut12"/>
    <property type="match status" value="1"/>
</dbReference>
<sequence>MSLPQSVQAQAAAAAKHFDRTPENPEAEEEQTPTPASEQNPQDDTKQADTANPEDAQPADLTKDEPKPETQDAMYWQHRFQVLQGKYNGELPALRKENEQLKQQVADKDRRIQELEKQAPSPDSSGITDDQLAHFKQEFGEDLVTFIERMTKQKDAAPETGNTKELQERLDRLEAEKEADAAEKREDAEARFWVNLEQAVPNFRQINSDPAFLQFLSKFDPQSGKQYQQALSEAQQSQSAKGVADIFKLYLSQATPKTPEKRTVPDEQVEPRTTKATQTPNSQGAKLWTGAEISQFYRDKTAGRYAADEAQRLEADIFAAQREGRVR</sequence>
<feature type="compositionally biased region" description="Basic and acidic residues" evidence="1">
    <location>
        <begin position="258"/>
        <end position="273"/>
    </location>
</feature>
<dbReference type="EMBL" id="JACCGK010000016">
    <property type="protein sequence ID" value="NYT74251.1"/>
    <property type="molecule type" value="Genomic_DNA"/>
</dbReference>
<feature type="domain" description="Spindle pole body-associated protein cut12" evidence="2">
    <location>
        <begin position="20"/>
        <end position="118"/>
    </location>
</feature>
<feature type="compositionally biased region" description="Polar residues" evidence="1">
    <location>
        <begin position="274"/>
        <end position="284"/>
    </location>
</feature>
<feature type="region of interest" description="Disordered" evidence="1">
    <location>
        <begin position="1"/>
        <end position="75"/>
    </location>
</feature>
<evidence type="ECO:0000256" key="1">
    <source>
        <dbReference type="SAM" id="MobiDB-lite"/>
    </source>
</evidence>
<dbReference type="InterPro" id="IPR021589">
    <property type="entry name" value="Cut12"/>
</dbReference>
<feature type="compositionally biased region" description="Basic and acidic residues" evidence="1">
    <location>
        <begin position="165"/>
        <end position="185"/>
    </location>
</feature>
<proteinExistence type="predicted"/>
<gene>
    <name evidence="3" type="ORF">HZU72_17715</name>
</gene>
<dbReference type="Proteomes" id="UP000520876">
    <property type="component" value="Unassembled WGS sequence"/>
</dbReference>
<keyword evidence="4" id="KW-1185">Reference proteome</keyword>
<protein>
    <recommendedName>
        <fullName evidence="2">Spindle pole body-associated protein cut12 domain-containing protein</fullName>
    </recommendedName>
</protein>
<feature type="region of interest" description="Disordered" evidence="1">
    <location>
        <begin position="95"/>
        <end position="130"/>
    </location>
</feature>
<comment type="caution">
    <text evidence="3">The sequence shown here is derived from an EMBL/GenBank/DDBJ whole genome shotgun (WGS) entry which is preliminary data.</text>
</comment>
<dbReference type="AlphaFoldDB" id="A0A7Z0NB40"/>
<evidence type="ECO:0000259" key="2">
    <source>
        <dbReference type="Pfam" id="PF11500"/>
    </source>
</evidence>
<evidence type="ECO:0000313" key="3">
    <source>
        <dbReference type="EMBL" id="NYT74251.1"/>
    </source>
</evidence>
<feature type="compositionally biased region" description="Basic and acidic residues" evidence="1">
    <location>
        <begin position="95"/>
        <end position="117"/>
    </location>
</feature>